<dbReference type="GO" id="GO:0016989">
    <property type="term" value="F:sigma factor antagonist activity"/>
    <property type="evidence" value="ECO:0007669"/>
    <property type="project" value="TreeGrafter"/>
</dbReference>
<feature type="transmembrane region" description="Helical" evidence="2">
    <location>
        <begin position="70"/>
        <end position="91"/>
    </location>
</feature>
<name>A0A7G9SRN5_9GAMM</name>
<evidence type="ECO:0000313" key="4">
    <source>
        <dbReference type="Proteomes" id="UP000515804"/>
    </source>
</evidence>
<keyword evidence="2" id="KW-0812">Transmembrane</keyword>
<keyword evidence="4" id="KW-1185">Reference proteome</keyword>
<organism evidence="3 4">
    <name type="scientific">Thermomonas carbonis</name>
    <dbReference type="NCBI Taxonomy" id="1463158"/>
    <lineage>
        <taxon>Bacteria</taxon>
        <taxon>Pseudomonadati</taxon>
        <taxon>Pseudomonadota</taxon>
        <taxon>Gammaproteobacteria</taxon>
        <taxon>Lysobacterales</taxon>
        <taxon>Lysobacteraceae</taxon>
        <taxon>Thermomonas</taxon>
    </lineage>
</organism>
<accession>A0A7G9SRN5</accession>
<dbReference type="AlphaFoldDB" id="A0A7G9SRN5"/>
<dbReference type="Proteomes" id="UP000515804">
    <property type="component" value="Chromosome"/>
</dbReference>
<protein>
    <recommendedName>
        <fullName evidence="5">FecR domain-containing protein</fullName>
    </recommendedName>
</protein>
<evidence type="ECO:0000313" key="3">
    <source>
        <dbReference type="EMBL" id="QNN70510.1"/>
    </source>
</evidence>
<evidence type="ECO:0008006" key="5">
    <source>
        <dbReference type="Google" id="ProtNLM"/>
    </source>
</evidence>
<gene>
    <name evidence="3" type="ORF">H9L16_02480</name>
</gene>
<dbReference type="InterPro" id="IPR012373">
    <property type="entry name" value="Ferrdict_sens_TM"/>
</dbReference>
<feature type="region of interest" description="Disordered" evidence="1">
    <location>
        <begin position="1"/>
        <end position="20"/>
    </location>
</feature>
<evidence type="ECO:0000256" key="2">
    <source>
        <dbReference type="SAM" id="Phobius"/>
    </source>
</evidence>
<sequence length="376" mass="41356">MNNGNERMRDDRMPDDGRDNDYLWDRSGPVDLEVARLERLLRGHAHADAPRRARAIAPTKPASRIRRGGWRIAFSAAAVLAICALGVSTWFKQRLHWDAGEPWQVLAQQGDVRIDGRSQQASELTLDGTLETGANAMTRLRAAGIGEVAVGAGSRVRLVETRTGHHRMQLEQGSLWARVWAPPGQFGVGVAGADVIDLGCEFLLKVDADGNGSLSVLSGWVQVDNLRREVLVPQGTRVRVNGDGAAGTPQAFSASPAFVAALEAIDARNGDVDPQGEEVQRLIAESRQQDAISLLVLLRDYPQLADGPMFERVAQLLPTKAPATRDAWRSDRMAVLNSWWDALPYPRVKRWWTQWPDAFSSRGGKMAHWLRTQGNG</sequence>
<dbReference type="KEGG" id="tcn:H9L16_02480"/>
<keyword evidence="2" id="KW-1133">Transmembrane helix</keyword>
<dbReference type="RefSeq" id="WP_187553026.1">
    <property type="nucleotide sequence ID" value="NZ_BMZL01000001.1"/>
</dbReference>
<dbReference type="PANTHER" id="PTHR30273">
    <property type="entry name" value="PERIPLASMIC SIGNAL SENSOR AND SIGMA FACTOR ACTIVATOR FECR-RELATED"/>
    <property type="match status" value="1"/>
</dbReference>
<proteinExistence type="predicted"/>
<dbReference type="Gene3D" id="2.60.120.1440">
    <property type="match status" value="1"/>
</dbReference>
<reference evidence="3 4" key="1">
    <citation type="submission" date="2020-08" db="EMBL/GenBank/DDBJ databases">
        <title>Genome sequence of Thermomonas carbonis KCTC 42013T.</title>
        <authorList>
            <person name="Hyun D.-W."/>
            <person name="Bae J.-W."/>
        </authorList>
    </citation>
    <scope>NUCLEOTIDE SEQUENCE [LARGE SCALE GENOMIC DNA]</scope>
    <source>
        <strain evidence="3 4">KCTC 42013</strain>
    </source>
</reference>
<evidence type="ECO:0000256" key="1">
    <source>
        <dbReference type="SAM" id="MobiDB-lite"/>
    </source>
</evidence>
<dbReference type="EMBL" id="CP060719">
    <property type="protein sequence ID" value="QNN70510.1"/>
    <property type="molecule type" value="Genomic_DNA"/>
</dbReference>
<dbReference type="PANTHER" id="PTHR30273:SF2">
    <property type="entry name" value="PROTEIN FECR"/>
    <property type="match status" value="1"/>
</dbReference>
<keyword evidence="2" id="KW-0472">Membrane</keyword>